<protein>
    <recommendedName>
        <fullName evidence="14">Cytochrome P450</fullName>
    </recommendedName>
</protein>
<dbReference type="InterPro" id="IPR036396">
    <property type="entry name" value="Cyt_P450_sf"/>
</dbReference>
<dbReference type="InterPro" id="IPR017972">
    <property type="entry name" value="Cyt_P450_CS"/>
</dbReference>
<dbReference type="PANTHER" id="PTHR46300:SF7">
    <property type="entry name" value="P450, PUTATIVE (EUROFUNG)-RELATED"/>
    <property type="match status" value="1"/>
</dbReference>
<keyword evidence="6 10" id="KW-0560">Oxidoreductase</keyword>
<evidence type="ECO:0000256" key="3">
    <source>
        <dbReference type="ARBA" id="ARBA00010617"/>
    </source>
</evidence>
<evidence type="ECO:0000256" key="10">
    <source>
        <dbReference type="RuleBase" id="RU000461"/>
    </source>
</evidence>
<evidence type="ECO:0000256" key="2">
    <source>
        <dbReference type="ARBA" id="ARBA00005179"/>
    </source>
</evidence>
<keyword evidence="13" id="KW-1185">Reference proteome</keyword>
<dbReference type="PANTHER" id="PTHR46300">
    <property type="entry name" value="P450, PUTATIVE (EUROFUNG)-RELATED-RELATED"/>
    <property type="match status" value="1"/>
</dbReference>
<dbReference type="PRINTS" id="PR00463">
    <property type="entry name" value="EP450I"/>
</dbReference>
<evidence type="ECO:0000256" key="7">
    <source>
        <dbReference type="ARBA" id="ARBA00023004"/>
    </source>
</evidence>
<dbReference type="OrthoDB" id="2789670at2759"/>
<dbReference type="Gene3D" id="1.10.630.10">
    <property type="entry name" value="Cytochrome P450"/>
    <property type="match status" value="1"/>
</dbReference>
<dbReference type="InterPro" id="IPR050364">
    <property type="entry name" value="Cytochrome_P450_fung"/>
</dbReference>
<evidence type="ECO:0000256" key="9">
    <source>
        <dbReference type="PIRSR" id="PIRSR602401-1"/>
    </source>
</evidence>
<evidence type="ECO:0008006" key="14">
    <source>
        <dbReference type="Google" id="ProtNLM"/>
    </source>
</evidence>
<comment type="caution">
    <text evidence="12">The sequence shown here is derived from an EMBL/GenBank/DDBJ whole genome shotgun (WGS) entry which is preliminary data.</text>
</comment>
<dbReference type="GO" id="GO:0004497">
    <property type="term" value="F:monooxygenase activity"/>
    <property type="evidence" value="ECO:0007669"/>
    <property type="project" value="UniProtKB-KW"/>
</dbReference>
<dbReference type="Pfam" id="PF00067">
    <property type="entry name" value="p450"/>
    <property type="match status" value="2"/>
</dbReference>
<dbReference type="InterPro" id="IPR002401">
    <property type="entry name" value="Cyt_P450_E_grp-I"/>
</dbReference>
<keyword evidence="5 9" id="KW-0479">Metal-binding</keyword>
<proteinExistence type="inferred from homology"/>
<reference evidence="12 13" key="1">
    <citation type="journal article" date="2018" name="Evol. Lett.">
        <title>Horizontal gene cluster transfer increased hallucinogenic mushroom diversity.</title>
        <authorList>
            <person name="Reynolds H.T."/>
            <person name="Vijayakumar V."/>
            <person name="Gluck-Thaler E."/>
            <person name="Korotkin H.B."/>
            <person name="Matheny P.B."/>
            <person name="Slot J.C."/>
        </authorList>
    </citation>
    <scope>NUCLEOTIDE SEQUENCE [LARGE SCALE GENOMIC DNA]</scope>
    <source>
        <strain evidence="12 13">2629</strain>
    </source>
</reference>
<sequence length="538" mass="61590">MTLSLDKVCTAEGVLLALFLVFSCALWIKKRRLPLPPGPTGWPIIGNVFDMPPNSEWEAFQRWGKESNSDIVYLNMAGTSIVVLNSVKAVKDLLEKRSSIYSNRTKFTAINEILGWSWLMPFMRYGAEWKERRRHFQRYFHPSALTIHKPQERQHIQFLLQRMSEDPNNYLHHIQHAIGGILYSVAYGFKIKEQDDPYIALAKQITGYLCQCAVPSMVAMDRIPKAIRTLIQPLLPGPIFSKPKQYWADLADHFLDAPFERVQQLMAEGKEEPSFLSESLKAELKPDESEQTRHAIIKDIAAIVFIGGSGTTTAILHTFMLSMLMHPEIQAKGQEEIDRVIGRRRLPDYDDEPNLPYCRALLREVYRQVQCQVFTNCYPNAFLCFRWHPAGPIGIPHFLDKDDEYNGYHIPKGSVVIANVWAMCQNEDEYPNPEIFNPERHLKDGKLDPDLRDPSLLNFGFGRRICPGMHMGMSMVWTTAMSILATYKISKALDKQGNEIEPKVEFVPLITVQPAPFDCTITPRHEGVRDLLFGTKDL</sequence>
<gene>
    <name evidence="12" type="ORF">CVT24_008465</name>
</gene>
<keyword evidence="11" id="KW-0472">Membrane</keyword>
<evidence type="ECO:0000256" key="1">
    <source>
        <dbReference type="ARBA" id="ARBA00001971"/>
    </source>
</evidence>
<dbReference type="InParanoid" id="A0A409VDW5"/>
<name>A0A409VDW5_9AGAR</name>
<dbReference type="GO" id="GO:0005506">
    <property type="term" value="F:iron ion binding"/>
    <property type="evidence" value="ECO:0007669"/>
    <property type="project" value="InterPro"/>
</dbReference>
<dbReference type="STRING" id="181874.A0A409VDW5"/>
<keyword evidence="11" id="KW-1133">Transmembrane helix</keyword>
<dbReference type="GO" id="GO:0020037">
    <property type="term" value="F:heme binding"/>
    <property type="evidence" value="ECO:0007669"/>
    <property type="project" value="InterPro"/>
</dbReference>
<evidence type="ECO:0000256" key="4">
    <source>
        <dbReference type="ARBA" id="ARBA00022617"/>
    </source>
</evidence>
<keyword evidence="7 9" id="KW-0408">Iron</keyword>
<dbReference type="AlphaFoldDB" id="A0A409VDW5"/>
<comment type="similarity">
    <text evidence="3 10">Belongs to the cytochrome P450 family.</text>
</comment>
<evidence type="ECO:0000313" key="12">
    <source>
        <dbReference type="EMBL" id="PPQ64455.1"/>
    </source>
</evidence>
<keyword evidence="4 9" id="KW-0349">Heme</keyword>
<evidence type="ECO:0000256" key="8">
    <source>
        <dbReference type="ARBA" id="ARBA00023033"/>
    </source>
</evidence>
<comment type="pathway">
    <text evidence="2">Secondary metabolite biosynthesis.</text>
</comment>
<organism evidence="12 13">
    <name type="scientific">Panaeolus cyanescens</name>
    <dbReference type="NCBI Taxonomy" id="181874"/>
    <lineage>
        <taxon>Eukaryota</taxon>
        <taxon>Fungi</taxon>
        <taxon>Dikarya</taxon>
        <taxon>Basidiomycota</taxon>
        <taxon>Agaricomycotina</taxon>
        <taxon>Agaricomycetes</taxon>
        <taxon>Agaricomycetidae</taxon>
        <taxon>Agaricales</taxon>
        <taxon>Agaricineae</taxon>
        <taxon>Galeropsidaceae</taxon>
        <taxon>Panaeolus</taxon>
    </lineage>
</organism>
<dbReference type="GO" id="GO:0016705">
    <property type="term" value="F:oxidoreductase activity, acting on paired donors, with incorporation or reduction of molecular oxygen"/>
    <property type="evidence" value="ECO:0007669"/>
    <property type="project" value="InterPro"/>
</dbReference>
<feature type="transmembrane region" description="Helical" evidence="11">
    <location>
        <begin position="12"/>
        <end position="28"/>
    </location>
</feature>
<keyword evidence="8 10" id="KW-0503">Monooxygenase</keyword>
<evidence type="ECO:0000256" key="5">
    <source>
        <dbReference type="ARBA" id="ARBA00022723"/>
    </source>
</evidence>
<evidence type="ECO:0000313" key="13">
    <source>
        <dbReference type="Proteomes" id="UP000284842"/>
    </source>
</evidence>
<comment type="cofactor">
    <cofactor evidence="1 9">
        <name>heme</name>
        <dbReference type="ChEBI" id="CHEBI:30413"/>
    </cofactor>
</comment>
<dbReference type="SUPFAM" id="SSF48264">
    <property type="entry name" value="Cytochrome P450"/>
    <property type="match status" value="1"/>
</dbReference>
<dbReference type="InterPro" id="IPR001128">
    <property type="entry name" value="Cyt_P450"/>
</dbReference>
<keyword evidence="11" id="KW-0812">Transmembrane</keyword>
<dbReference type="CDD" id="cd11065">
    <property type="entry name" value="CYP64-like"/>
    <property type="match status" value="1"/>
</dbReference>
<feature type="transmembrane region" description="Helical" evidence="11">
    <location>
        <begin position="300"/>
        <end position="325"/>
    </location>
</feature>
<evidence type="ECO:0000256" key="11">
    <source>
        <dbReference type="SAM" id="Phobius"/>
    </source>
</evidence>
<dbReference type="PROSITE" id="PS51257">
    <property type="entry name" value="PROKAR_LIPOPROTEIN"/>
    <property type="match status" value="1"/>
</dbReference>
<evidence type="ECO:0000256" key="6">
    <source>
        <dbReference type="ARBA" id="ARBA00023002"/>
    </source>
</evidence>
<dbReference type="Proteomes" id="UP000284842">
    <property type="component" value="Unassembled WGS sequence"/>
</dbReference>
<feature type="binding site" description="axial binding residue" evidence="9">
    <location>
        <position position="466"/>
    </location>
    <ligand>
        <name>heme</name>
        <dbReference type="ChEBI" id="CHEBI:30413"/>
    </ligand>
    <ligandPart>
        <name>Fe</name>
        <dbReference type="ChEBI" id="CHEBI:18248"/>
    </ligandPart>
</feature>
<dbReference type="EMBL" id="NHTK01006086">
    <property type="protein sequence ID" value="PPQ64455.1"/>
    <property type="molecule type" value="Genomic_DNA"/>
</dbReference>
<dbReference type="PROSITE" id="PS00086">
    <property type="entry name" value="CYTOCHROME_P450"/>
    <property type="match status" value="1"/>
</dbReference>
<accession>A0A409VDW5</accession>